<feature type="domain" description="EGF-like" evidence="5">
    <location>
        <begin position="143"/>
        <end position="183"/>
    </location>
</feature>
<dbReference type="PROSITE" id="PS50026">
    <property type="entry name" value="EGF_3"/>
    <property type="match status" value="3"/>
</dbReference>
<evidence type="ECO:0000256" key="4">
    <source>
        <dbReference type="PROSITE-ProRule" id="PRU00076"/>
    </source>
</evidence>
<dbReference type="Proteomes" id="UP000887563">
    <property type="component" value="Unplaced"/>
</dbReference>
<keyword evidence="6" id="KW-1185">Reference proteome</keyword>
<dbReference type="InterPro" id="IPR000742">
    <property type="entry name" value="EGF"/>
</dbReference>
<evidence type="ECO:0000256" key="3">
    <source>
        <dbReference type="ARBA" id="ARBA00023157"/>
    </source>
</evidence>
<accession>A0A914MZY5</accession>
<reference evidence="7" key="1">
    <citation type="submission" date="2022-11" db="UniProtKB">
        <authorList>
            <consortium name="WormBaseParasite"/>
        </authorList>
    </citation>
    <scope>IDENTIFICATION</scope>
</reference>
<dbReference type="InterPro" id="IPR051022">
    <property type="entry name" value="Notch_Cell-Fate_Det"/>
</dbReference>
<comment type="caution">
    <text evidence="4">Lacks conserved residue(s) required for the propagation of feature annotation.</text>
</comment>
<feature type="disulfide bond" evidence="4">
    <location>
        <begin position="154"/>
        <end position="171"/>
    </location>
</feature>
<evidence type="ECO:0000313" key="6">
    <source>
        <dbReference type="Proteomes" id="UP000887563"/>
    </source>
</evidence>
<keyword evidence="3 4" id="KW-1015">Disulfide bond</keyword>
<proteinExistence type="predicted"/>
<dbReference type="PANTHER" id="PTHR24049">
    <property type="entry name" value="CRUMBS FAMILY MEMBER"/>
    <property type="match status" value="1"/>
</dbReference>
<feature type="domain" description="EGF-like" evidence="5">
    <location>
        <begin position="89"/>
        <end position="126"/>
    </location>
</feature>
<dbReference type="CDD" id="cd00054">
    <property type="entry name" value="EGF_CA"/>
    <property type="match status" value="1"/>
</dbReference>
<feature type="domain" description="EGF-like" evidence="5">
    <location>
        <begin position="49"/>
        <end position="87"/>
    </location>
</feature>
<dbReference type="AlphaFoldDB" id="A0A914MZY5"/>
<keyword evidence="1 4" id="KW-0245">EGF-like domain</keyword>
<dbReference type="SMART" id="SM00181">
    <property type="entry name" value="EGF"/>
    <property type="match status" value="3"/>
</dbReference>
<organism evidence="6 7">
    <name type="scientific">Meloidogyne incognita</name>
    <name type="common">Southern root-knot nematode worm</name>
    <name type="synonym">Oxyuris incognita</name>
    <dbReference type="NCBI Taxonomy" id="6306"/>
    <lineage>
        <taxon>Eukaryota</taxon>
        <taxon>Metazoa</taxon>
        <taxon>Ecdysozoa</taxon>
        <taxon>Nematoda</taxon>
        <taxon>Chromadorea</taxon>
        <taxon>Rhabditida</taxon>
        <taxon>Tylenchina</taxon>
        <taxon>Tylenchomorpha</taxon>
        <taxon>Tylenchoidea</taxon>
        <taxon>Meloidogynidae</taxon>
        <taxon>Meloidogyninae</taxon>
        <taxon>Meloidogyne</taxon>
        <taxon>Meloidogyne incognita group</taxon>
    </lineage>
</organism>
<feature type="disulfide bond" evidence="4">
    <location>
        <begin position="173"/>
        <end position="182"/>
    </location>
</feature>
<protein>
    <submittedName>
        <fullName evidence="7">EGF-like domain-containing protein</fullName>
    </submittedName>
</protein>
<feature type="disulfide bond" evidence="4">
    <location>
        <begin position="77"/>
        <end position="86"/>
    </location>
</feature>
<feature type="disulfide bond" evidence="4">
    <location>
        <begin position="116"/>
        <end position="125"/>
    </location>
</feature>
<evidence type="ECO:0000256" key="1">
    <source>
        <dbReference type="ARBA" id="ARBA00022536"/>
    </source>
</evidence>
<dbReference type="InterPro" id="IPR000152">
    <property type="entry name" value="EGF-type_Asp/Asn_hydroxyl_site"/>
</dbReference>
<sequence length="310" mass="35230">MSTGTIELLCKCGENNEGRYRSGVYRNRFGKAKLETGIPLGNYSCIPQLNNLCINQNNFCKNGGECISFNSSIKCKCLNNYFGNNCEYLMNYCSLPEICLNGGNCLNGDNKYFCECLNNGSGINCENPKENLFIDGDNSMDILENPCKQNPDFCNNAGECHLLPNTTHRYCKCLPLFTGIYCETKKLPNFNLYFAGIKAKINSPINQKINSQLFPCRETLEKFTFCLWVKFGEIDKNFINNYFENERKRQTFFTFAMFNGKKNVLLVYLLLYDRKKLSKSLATGQGSTCNLLVVIARRFRSPHMGALPLS</sequence>
<keyword evidence="2" id="KW-0677">Repeat</keyword>
<dbReference type="PROSITE" id="PS00010">
    <property type="entry name" value="ASX_HYDROXYL"/>
    <property type="match status" value="1"/>
</dbReference>
<dbReference type="GO" id="GO:0016020">
    <property type="term" value="C:membrane"/>
    <property type="evidence" value="ECO:0007669"/>
    <property type="project" value="UniProtKB-SubCell"/>
</dbReference>
<evidence type="ECO:0000256" key="2">
    <source>
        <dbReference type="ARBA" id="ARBA00022737"/>
    </source>
</evidence>
<evidence type="ECO:0000259" key="5">
    <source>
        <dbReference type="PROSITE" id="PS50026"/>
    </source>
</evidence>
<dbReference type="PROSITE" id="PS00022">
    <property type="entry name" value="EGF_1"/>
    <property type="match status" value="3"/>
</dbReference>
<evidence type="ECO:0000313" key="7">
    <source>
        <dbReference type="WBParaSite" id="Minc3s02870g31899"/>
    </source>
</evidence>
<dbReference type="WBParaSite" id="Minc3s02870g31899">
    <property type="protein sequence ID" value="Minc3s02870g31899"/>
    <property type="gene ID" value="Minc3s02870g31899"/>
</dbReference>
<name>A0A914MZY5_MELIC</name>
<dbReference type="SUPFAM" id="SSF57196">
    <property type="entry name" value="EGF/Laminin"/>
    <property type="match status" value="3"/>
</dbReference>
<dbReference type="Gene3D" id="2.10.25.10">
    <property type="entry name" value="Laminin"/>
    <property type="match status" value="3"/>
</dbReference>